<reference evidence="4" key="2">
    <citation type="submission" date="2023-06" db="EMBL/GenBank/DDBJ databases">
        <authorList>
            <person name="Swenson N.G."/>
            <person name="Wegrzyn J.L."/>
            <person name="Mcevoy S.L."/>
        </authorList>
    </citation>
    <scope>NUCLEOTIDE SEQUENCE</scope>
    <source>
        <strain evidence="4">NS2018</strain>
        <tissue evidence="4">Leaf</tissue>
    </source>
</reference>
<keyword evidence="5" id="KW-1185">Reference proteome</keyword>
<protein>
    <recommendedName>
        <fullName evidence="3">Disease resistance protein At4g27190-like leucine-rich repeats domain-containing protein</fullName>
    </recommendedName>
</protein>
<dbReference type="InterPro" id="IPR027417">
    <property type="entry name" value="P-loop_NTPase"/>
</dbReference>
<dbReference type="PANTHER" id="PTHR47186">
    <property type="entry name" value="LEUCINE-RICH REPEAT-CONTAINING PROTEIN 57"/>
    <property type="match status" value="1"/>
</dbReference>
<comment type="caution">
    <text evidence="4">The sequence shown here is derived from an EMBL/GenBank/DDBJ whole genome shotgun (WGS) entry which is preliminary data.</text>
</comment>
<dbReference type="SUPFAM" id="SSF52047">
    <property type="entry name" value="RNI-like"/>
    <property type="match status" value="1"/>
</dbReference>
<dbReference type="Pfam" id="PF23247">
    <property type="entry name" value="LRR_RPS2"/>
    <property type="match status" value="1"/>
</dbReference>
<name>A0AA39VWV0_ACESA</name>
<evidence type="ECO:0000256" key="2">
    <source>
        <dbReference type="ARBA" id="ARBA00022737"/>
    </source>
</evidence>
<dbReference type="SUPFAM" id="SSF52058">
    <property type="entry name" value="L domain-like"/>
    <property type="match status" value="2"/>
</dbReference>
<sequence>MKVEEELERLKHRIKAKLEDKKRSTAGKKYLLLVLDDEGNKMKDNDLQDIRAVLPSDDRTPVKILVTRRKSEEAPIIEGNAKEVTFEPLSFEGSLTILENSIDKKFCNIQGFEDLFDAIAKKSKGLPAAITVMAGALNYIARHSSGDWTMESALEKAAYYEKADKGVNLLISCAYEMLPGTVIQNCFWHSVQFFRKHGGVHYNELITHWIMEGNFDPFDHIEKAYKEGHSVLMELLDRGMLKIQDDNIVSMEGAALNIVDSRPRGYGGTANLGLASVFGNGEWKSLGRITQTEGMIKTLCNPKHWQKVSTLLIDGSCLSLESHDNFMDRMLELQVLAVFNPKFTSITSSLVKMDKLLVLLLRSCNLLEDIAHIKKLKTLKVLEISGASQIKSLPEELFDGMTDLQSLNLSGLEIKTLPPLSNLKKLRLLILRRCSCLNKLPSLKELINLEILYLSGASSFVRFIDPTLSFLSNIQMIDLSGTAIVRLPKFKDLPNLTQILLRDCCGIHMLPNLEQLPSLQILDLSGAITLNKFNCISMASLDDFRILDLSKTLISELPSIPSSLTELKLIGCSELLKLPCTTALKNLELLDVSNSSKLSGIEDKSFQHLTYLHYLNLSKTKVENLPSLSNLKNLRKLLLKDCSLLKNLPDLEGLTGLEVLDISGCSALKVEGNVSFEHMSRLRKLSLNRCGGMNLSEIAAKSLERMTHLQILKLSGITEDMSSISSKLTTLTNLIQLSLKDCPGLKTLPSLEALSKLEVLDLSGTAITSLAVLQKLSNLRELLLSGCSSLETLPSLEALSKLEVLDLSGTAVTSLPVLEKLSNLRELLLSRCSSLETLPSLKALIHLKVLDLSGTGIKEFPYEISELTCLRRLVLPHLREVDWGKIKRLPEDVVWGGCGISNPTEIGANDGKPFILVEGTQFFHFLNENPELQEACFKQVSFSVRPPREQANNGDNFCYSDEVMFSNYRHFSRYRKDALALEIRGFNSFPTGLEDVLKHTEYISLTDNMFMKHLSDLDAVQTGMKVKGCWLQACHKMEIIFCKERDFELGKNLEILWVSNIPNLKRLYGGKVQSMDFKYLTHLHLDCCPKLENVFPSSQFPENLEILQIRFCDNMKTVFEDEKPGKCKLSKLHTMLQFELPELTSIGITLQHLQKVKIWKCSKLESVFPSSQFPENLEILQIKFCDSMKTVFEHEKPDECKLSKLHTLLLFELPELTSIGITLQPLRKVKISKCPKLDISEERLKSEEITSHQNE</sequence>
<dbReference type="PROSITE" id="PS51450">
    <property type="entry name" value="LRR"/>
    <property type="match status" value="4"/>
</dbReference>
<gene>
    <name evidence="4" type="ORF">LWI29_025566</name>
</gene>
<dbReference type="Gene3D" id="3.80.10.10">
    <property type="entry name" value="Ribonuclease Inhibitor"/>
    <property type="match status" value="4"/>
</dbReference>
<keyword evidence="2" id="KW-0677">Repeat</keyword>
<accession>A0AA39VWV0</accession>
<feature type="domain" description="Disease resistance protein At4g27190-like leucine-rich repeats" evidence="3">
    <location>
        <begin position="1102"/>
        <end position="1171"/>
    </location>
</feature>
<proteinExistence type="predicted"/>
<dbReference type="EMBL" id="JAUESC010000003">
    <property type="protein sequence ID" value="KAK0601584.1"/>
    <property type="molecule type" value="Genomic_DNA"/>
</dbReference>
<dbReference type="PANTHER" id="PTHR47186:SF15">
    <property type="entry name" value="NB-ARC DOMAIN-CONTAINING PROTEIN"/>
    <property type="match status" value="1"/>
</dbReference>
<dbReference type="Proteomes" id="UP001168877">
    <property type="component" value="Unassembled WGS sequence"/>
</dbReference>
<evidence type="ECO:0000313" key="4">
    <source>
        <dbReference type="EMBL" id="KAK0601584.1"/>
    </source>
</evidence>
<dbReference type="AlphaFoldDB" id="A0AA39VWV0"/>
<organism evidence="4 5">
    <name type="scientific">Acer saccharum</name>
    <name type="common">Sugar maple</name>
    <dbReference type="NCBI Taxonomy" id="4024"/>
    <lineage>
        <taxon>Eukaryota</taxon>
        <taxon>Viridiplantae</taxon>
        <taxon>Streptophyta</taxon>
        <taxon>Embryophyta</taxon>
        <taxon>Tracheophyta</taxon>
        <taxon>Spermatophyta</taxon>
        <taxon>Magnoliopsida</taxon>
        <taxon>eudicotyledons</taxon>
        <taxon>Gunneridae</taxon>
        <taxon>Pentapetalae</taxon>
        <taxon>rosids</taxon>
        <taxon>malvids</taxon>
        <taxon>Sapindales</taxon>
        <taxon>Sapindaceae</taxon>
        <taxon>Hippocastanoideae</taxon>
        <taxon>Acereae</taxon>
        <taxon>Acer</taxon>
    </lineage>
</organism>
<dbReference type="InterPro" id="IPR032675">
    <property type="entry name" value="LRR_dom_sf"/>
</dbReference>
<dbReference type="SMART" id="SM00369">
    <property type="entry name" value="LRR_TYP"/>
    <property type="match status" value="6"/>
</dbReference>
<keyword evidence="1" id="KW-0433">Leucine-rich repeat</keyword>
<reference evidence="4" key="1">
    <citation type="journal article" date="2022" name="Plant J.">
        <title>Strategies of tolerance reflected in two North American maple genomes.</title>
        <authorList>
            <person name="McEvoy S.L."/>
            <person name="Sezen U.U."/>
            <person name="Trouern-Trend A."/>
            <person name="McMahon S.M."/>
            <person name="Schaberg P.G."/>
            <person name="Yang J."/>
            <person name="Wegrzyn J.L."/>
            <person name="Swenson N.G."/>
        </authorList>
    </citation>
    <scope>NUCLEOTIDE SEQUENCE</scope>
    <source>
        <strain evidence="4">NS2018</strain>
    </source>
</reference>
<evidence type="ECO:0000259" key="3">
    <source>
        <dbReference type="Pfam" id="PF23247"/>
    </source>
</evidence>
<evidence type="ECO:0000313" key="5">
    <source>
        <dbReference type="Proteomes" id="UP001168877"/>
    </source>
</evidence>
<dbReference type="SUPFAM" id="SSF52540">
    <property type="entry name" value="P-loop containing nucleoside triphosphate hydrolases"/>
    <property type="match status" value="1"/>
</dbReference>
<evidence type="ECO:0000256" key="1">
    <source>
        <dbReference type="ARBA" id="ARBA00022614"/>
    </source>
</evidence>
<dbReference type="GO" id="GO:0043531">
    <property type="term" value="F:ADP binding"/>
    <property type="evidence" value="ECO:0007669"/>
    <property type="project" value="InterPro"/>
</dbReference>
<dbReference type="Pfam" id="PF13855">
    <property type="entry name" value="LRR_8"/>
    <property type="match status" value="1"/>
</dbReference>
<dbReference type="InterPro" id="IPR057135">
    <property type="entry name" value="At4g27190-like_LRR"/>
</dbReference>
<dbReference type="InterPro" id="IPR001611">
    <property type="entry name" value="Leu-rich_rpt"/>
</dbReference>
<dbReference type="InterPro" id="IPR003591">
    <property type="entry name" value="Leu-rich_rpt_typical-subtyp"/>
</dbReference>
<dbReference type="PRINTS" id="PR00364">
    <property type="entry name" value="DISEASERSIST"/>
</dbReference>